<dbReference type="GO" id="GO:0009254">
    <property type="term" value="P:peptidoglycan turnover"/>
    <property type="evidence" value="ECO:0007669"/>
    <property type="project" value="TreeGrafter"/>
</dbReference>
<dbReference type="RefSeq" id="WP_132746308.1">
    <property type="nucleotide sequence ID" value="NZ_SLXK01000015.1"/>
</dbReference>
<keyword evidence="4" id="KW-0378">Hydrolase</keyword>
<dbReference type="InterPro" id="IPR017853">
    <property type="entry name" value="GH"/>
</dbReference>
<dbReference type="OrthoDB" id="9805821at2"/>
<dbReference type="GO" id="GO:0004563">
    <property type="term" value="F:beta-N-acetylhexosaminidase activity"/>
    <property type="evidence" value="ECO:0007669"/>
    <property type="project" value="UniProtKB-EC"/>
</dbReference>
<evidence type="ECO:0000256" key="5">
    <source>
        <dbReference type="ARBA" id="ARBA00023295"/>
    </source>
</evidence>
<evidence type="ECO:0000256" key="7">
    <source>
        <dbReference type="SAM" id="SignalP"/>
    </source>
</evidence>
<dbReference type="InterPro" id="IPR001764">
    <property type="entry name" value="Glyco_hydro_3_N"/>
</dbReference>
<evidence type="ECO:0000256" key="2">
    <source>
        <dbReference type="ARBA" id="ARBA00005336"/>
    </source>
</evidence>
<evidence type="ECO:0000256" key="1">
    <source>
        <dbReference type="ARBA" id="ARBA00001231"/>
    </source>
</evidence>
<dbReference type="Proteomes" id="UP000295416">
    <property type="component" value="Unassembled WGS sequence"/>
</dbReference>
<dbReference type="PROSITE" id="PS00775">
    <property type="entry name" value="GLYCOSYL_HYDROL_F3"/>
    <property type="match status" value="1"/>
</dbReference>
<evidence type="ECO:0000313" key="9">
    <source>
        <dbReference type="EMBL" id="TCP28816.1"/>
    </source>
</evidence>
<dbReference type="AlphaFoldDB" id="A0A4V2SMW0"/>
<feature type="compositionally biased region" description="Basic and acidic residues" evidence="6">
    <location>
        <begin position="41"/>
        <end position="50"/>
    </location>
</feature>
<dbReference type="PANTHER" id="PTHR30480">
    <property type="entry name" value="BETA-HEXOSAMINIDASE-RELATED"/>
    <property type="match status" value="1"/>
</dbReference>
<name>A0A4V2SMW0_9BACL</name>
<comment type="similarity">
    <text evidence="2">Belongs to the glycosyl hydrolase 3 family.</text>
</comment>
<feature type="signal peptide" evidence="7">
    <location>
        <begin position="1"/>
        <end position="24"/>
    </location>
</feature>
<dbReference type="InterPro" id="IPR036962">
    <property type="entry name" value="Glyco_hydro_3_N_sf"/>
</dbReference>
<dbReference type="InterPro" id="IPR050226">
    <property type="entry name" value="NagZ_Beta-hexosaminidase"/>
</dbReference>
<proteinExistence type="inferred from homology"/>
<reference evidence="9 10" key="1">
    <citation type="submission" date="2019-03" db="EMBL/GenBank/DDBJ databases">
        <title>Genomic Encyclopedia of Type Strains, Phase IV (KMG-IV): sequencing the most valuable type-strain genomes for metagenomic binning, comparative biology and taxonomic classification.</title>
        <authorList>
            <person name="Goeker M."/>
        </authorList>
    </citation>
    <scope>NUCLEOTIDE SEQUENCE [LARGE SCALE GENOMIC DNA]</scope>
    <source>
        <strain evidence="9 10">DSM 19377</strain>
    </source>
</reference>
<feature type="region of interest" description="Disordered" evidence="6">
    <location>
        <begin position="26"/>
        <end position="54"/>
    </location>
</feature>
<dbReference type="EC" id="3.2.1.52" evidence="3"/>
<dbReference type="EMBL" id="SLXK01000015">
    <property type="protein sequence ID" value="TCP28816.1"/>
    <property type="molecule type" value="Genomic_DNA"/>
</dbReference>
<dbReference type="PROSITE" id="PS51257">
    <property type="entry name" value="PROKAR_LIPOPROTEIN"/>
    <property type="match status" value="1"/>
</dbReference>
<organism evidence="9 10">
    <name type="scientific">Scopulibacillus darangshiensis</name>
    <dbReference type="NCBI Taxonomy" id="442528"/>
    <lineage>
        <taxon>Bacteria</taxon>
        <taxon>Bacillati</taxon>
        <taxon>Bacillota</taxon>
        <taxon>Bacilli</taxon>
        <taxon>Bacillales</taxon>
        <taxon>Sporolactobacillaceae</taxon>
        <taxon>Scopulibacillus</taxon>
    </lineage>
</organism>
<dbReference type="SUPFAM" id="SSF51445">
    <property type="entry name" value="(Trans)glycosidases"/>
    <property type="match status" value="1"/>
</dbReference>
<feature type="compositionally biased region" description="Polar residues" evidence="6">
    <location>
        <begin position="26"/>
        <end position="40"/>
    </location>
</feature>
<evidence type="ECO:0000256" key="6">
    <source>
        <dbReference type="SAM" id="MobiDB-lite"/>
    </source>
</evidence>
<evidence type="ECO:0000256" key="4">
    <source>
        <dbReference type="ARBA" id="ARBA00022801"/>
    </source>
</evidence>
<dbReference type="NCBIfam" id="NF003740">
    <property type="entry name" value="PRK05337.1"/>
    <property type="match status" value="1"/>
</dbReference>
<evidence type="ECO:0000259" key="8">
    <source>
        <dbReference type="Pfam" id="PF00933"/>
    </source>
</evidence>
<sequence length="414" mass="45226">MKTFVTKTIVIVTAFFLLTGCANNNSEQHSANDNGRSKTNNTEDTKRLPKTDPVQDELKRLTLSEKIGQMIIGGFDGTTITTNVTDLLNKYKLGGVLLYGTNIKSDTQLVNLTNGLKTANTKNKVPLFISVDQEGGRVNRMPASIINTPTARTIGYSNSKKYAYNIGNVIAKELTSFGFNTDFAPVLDIQSNPKNTVIGDRSFGSNSSVVSKLGEAMMKGISDGNIIPVVKHFPGHGDTSIDSHLDLPKVNKGLSKLKQFELIPFRNVIKDHADMVMVAHILVKKVDSKYPASMSKAIITDLLRNQLGFRGVVITDDMTMGAITKHYNLGDAAVRAINAGSDIVLVGHGKENVKTVYNSLYAAAKNHTISEDTINNSVYRILSLKRKYKLSNNIVPPVNVTKLNAQIRKAISTR</sequence>
<dbReference type="Pfam" id="PF00933">
    <property type="entry name" value="Glyco_hydro_3"/>
    <property type="match status" value="1"/>
</dbReference>
<accession>A0A4V2SMW0</accession>
<feature type="domain" description="Glycoside hydrolase family 3 N-terminal" evidence="8">
    <location>
        <begin position="62"/>
        <end position="384"/>
    </location>
</feature>
<comment type="catalytic activity">
    <reaction evidence="1">
        <text>Hydrolysis of terminal non-reducing N-acetyl-D-hexosamine residues in N-acetyl-beta-D-hexosaminides.</text>
        <dbReference type="EC" id="3.2.1.52"/>
    </reaction>
</comment>
<dbReference type="InterPro" id="IPR019800">
    <property type="entry name" value="Glyco_hydro_3_AS"/>
</dbReference>
<evidence type="ECO:0000256" key="3">
    <source>
        <dbReference type="ARBA" id="ARBA00012663"/>
    </source>
</evidence>
<comment type="caution">
    <text evidence="9">The sequence shown here is derived from an EMBL/GenBank/DDBJ whole genome shotgun (WGS) entry which is preliminary data.</text>
</comment>
<evidence type="ECO:0000313" key="10">
    <source>
        <dbReference type="Proteomes" id="UP000295416"/>
    </source>
</evidence>
<keyword evidence="7" id="KW-0732">Signal</keyword>
<keyword evidence="10" id="KW-1185">Reference proteome</keyword>
<dbReference type="GO" id="GO:0005975">
    <property type="term" value="P:carbohydrate metabolic process"/>
    <property type="evidence" value="ECO:0007669"/>
    <property type="project" value="InterPro"/>
</dbReference>
<dbReference type="Gene3D" id="3.20.20.300">
    <property type="entry name" value="Glycoside hydrolase, family 3, N-terminal domain"/>
    <property type="match status" value="1"/>
</dbReference>
<protein>
    <recommendedName>
        <fullName evidence="3">beta-N-acetylhexosaminidase</fullName>
        <ecNumber evidence="3">3.2.1.52</ecNumber>
    </recommendedName>
</protein>
<gene>
    <name evidence="9" type="ORF">EV207_11552</name>
</gene>
<feature type="chain" id="PRO_5039694265" description="beta-N-acetylhexosaminidase" evidence="7">
    <location>
        <begin position="25"/>
        <end position="414"/>
    </location>
</feature>
<dbReference type="PANTHER" id="PTHR30480:SF13">
    <property type="entry name" value="BETA-HEXOSAMINIDASE"/>
    <property type="match status" value="1"/>
</dbReference>
<keyword evidence="5" id="KW-0326">Glycosidase</keyword>